<evidence type="ECO:0000256" key="11">
    <source>
        <dbReference type="ARBA" id="ARBA00023004"/>
    </source>
</evidence>
<dbReference type="InterPro" id="IPR050476">
    <property type="entry name" value="Insect_CytP450_Detox"/>
</dbReference>
<dbReference type="SUPFAM" id="SSF48264">
    <property type="entry name" value="Cytochrome P450"/>
    <property type="match status" value="1"/>
</dbReference>
<evidence type="ECO:0000256" key="9">
    <source>
        <dbReference type="ARBA" id="ARBA00022848"/>
    </source>
</evidence>
<comment type="subcellular location">
    <subcellularLocation>
        <location evidence="4">Endoplasmic reticulum membrane</location>
        <topology evidence="4">Peripheral membrane protein</topology>
    </subcellularLocation>
    <subcellularLocation>
        <location evidence="3">Microsome membrane</location>
        <topology evidence="3">Peripheral membrane protein</topology>
    </subcellularLocation>
</comment>
<evidence type="ECO:0000313" key="16">
    <source>
        <dbReference type="Proteomes" id="UP000092461"/>
    </source>
</evidence>
<dbReference type="PANTHER" id="PTHR24292">
    <property type="entry name" value="CYTOCHROME P450"/>
    <property type="match status" value="1"/>
</dbReference>
<evidence type="ECO:0000256" key="7">
    <source>
        <dbReference type="ARBA" id="ARBA00022723"/>
    </source>
</evidence>
<dbReference type="PANTHER" id="PTHR24292:SF54">
    <property type="entry name" value="CYP9F3-RELATED"/>
    <property type="match status" value="1"/>
</dbReference>
<sequence length="305" mass="35251">MVFGVFFVSFVCATIGVIYLYLKRSYRYWEKRNVTYIEPTVPFGNMKDVLLGRTDLGSIIRDLYNQSREKFFGIYMINRPALIIRDPELIKAIMIKDFDHFVDRGIFVDEEMDPISGNLFSLTGQKWHKLRIKLTPTFTSGKLRAMFPSVMSSAENMQKHLLKNLNNHSEGNVHEVRDLTARFLTDLIASVAFGINVNSIADPNAHFRKMGQKALAPTFRNGIVVFLSFMAPKVLDYLKLKQFDDDVEKFMVSIVEQTVKHREKNNVVREDFMQLLIQLRNSGTVKEDGDWSAETVDSTLHNFFR</sequence>
<protein>
    <recommendedName>
        <fullName evidence="17">Cytochrome</fullName>
    </recommendedName>
</protein>
<evidence type="ECO:0000256" key="3">
    <source>
        <dbReference type="ARBA" id="ARBA00004174"/>
    </source>
</evidence>
<evidence type="ECO:0000256" key="2">
    <source>
        <dbReference type="ARBA" id="ARBA00003690"/>
    </source>
</evidence>
<dbReference type="InterPro" id="IPR036396">
    <property type="entry name" value="Cyt_P450_sf"/>
</dbReference>
<keyword evidence="12" id="KW-0503">Monooxygenase</keyword>
<dbReference type="GO" id="GO:0020037">
    <property type="term" value="F:heme binding"/>
    <property type="evidence" value="ECO:0007669"/>
    <property type="project" value="InterPro"/>
</dbReference>
<dbReference type="InterPro" id="IPR001128">
    <property type="entry name" value="Cyt_P450"/>
</dbReference>
<keyword evidence="10" id="KW-0560">Oxidoreductase</keyword>
<name>A0A1B0CII2_LUTLO</name>
<feature type="transmembrane region" description="Helical" evidence="14">
    <location>
        <begin position="6"/>
        <end position="22"/>
    </location>
</feature>
<evidence type="ECO:0000256" key="10">
    <source>
        <dbReference type="ARBA" id="ARBA00023002"/>
    </source>
</evidence>
<comment type="cofactor">
    <cofactor evidence="1">
        <name>heme</name>
        <dbReference type="ChEBI" id="CHEBI:30413"/>
    </cofactor>
</comment>
<dbReference type="EnsemblMetazoa" id="LLOJ004244-RA">
    <property type="protein sequence ID" value="LLOJ004244-PA"/>
    <property type="gene ID" value="LLOJ004244"/>
</dbReference>
<accession>A0A1B0CII2</accession>
<evidence type="ECO:0000256" key="6">
    <source>
        <dbReference type="ARBA" id="ARBA00022617"/>
    </source>
</evidence>
<keyword evidence="8" id="KW-0256">Endoplasmic reticulum</keyword>
<dbReference type="VEuPathDB" id="VectorBase:LLOJ004244"/>
<evidence type="ECO:0000256" key="4">
    <source>
        <dbReference type="ARBA" id="ARBA00004406"/>
    </source>
</evidence>
<reference evidence="15" key="1">
    <citation type="submission" date="2020-05" db="UniProtKB">
        <authorList>
            <consortium name="EnsemblMetazoa"/>
        </authorList>
    </citation>
    <scope>IDENTIFICATION</scope>
    <source>
        <strain evidence="15">Jacobina</strain>
    </source>
</reference>
<keyword evidence="14" id="KW-1133">Transmembrane helix</keyword>
<dbReference type="PRINTS" id="PR00464">
    <property type="entry name" value="EP450II"/>
</dbReference>
<keyword evidence="6" id="KW-0349">Heme</keyword>
<dbReference type="AlphaFoldDB" id="A0A1B0CII2"/>
<keyword evidence="7" id="KW-0479">Metal-binding</keyword>
<keyword evidence="13 14" id="KW-0472">Membrane</keyword>
<dbReference type="GO" id="GO:0005506">
    <property type="term" value="F:iron ion binding"/>
    <property type="evidence" value="ECO:0007669"/>
    <property type="project" value="InterPro"/>
</dbReference>
<evidence type="ECO:0000256" key="8">
    <source>
        <dbReference type="ARBA" id="ARBA00022824"/>
    </source>
</evidence>
<comment type="similarity">
    <text evidence="5">Belongs to the cytochrome P450 family.</text>
</comment>
<dbReference type="Pfam" id="PF00067">
    <property type="entry name" value="p450"/>
    <property type="match status" value="1"/>
</dbReference>
<dbReference type="VEuPathDB" id="VectorBase:LLONM1_006737"/>
<evidence type="ECO:0000256" key="12">
    <source>
        <dbReference type="ARBA" id="ARBA00023033"/>
    </source>
</evidence>
<keyword evidence="14" id="KW-0812">Transmembrane</keyword>
<evidence type="ECO:0008006" key="17">
    <source>
        <dbReference type="Google" id="ProtNLM"/>
    </source>
</evidence>
<dbReference type="GO" id="GO:0004497">
    <property type="term" value="F:monooxygenase activity"/>
    <property type="evidence" value="ECO:0007669"/>
    <property type="project" value="UniProtKB-KW"/>
</dbReference>
<dbReference type="GO" id="GO:0016705">
    <property type="term" value="F:oxidoreductase activity, acting on paired donors, with incorporation or reduction of molecular oxygen"/>
    <property type="evidence" value="ECO:0007669"/>
    <property type="project" value="InterPro"/>
</dbReference>
<organism evidence="15 16">
    <name type="scientific">Lutzomyia longipalpis</name>
    <name type="common">Sand fly</name>
    <dbReference type="NCBI Taxonomy" id="7200"/>
    <lineage>
        <taxon>Eukaryota</taxon>
        <taxon>Metazoa</taxon>
        <taxon>Ecdysozoa</taxon>
        <taxon>Arthropoda</taxon>
        <taxon>Hexapoda</taxon>
        <taxon>Insecta</taxon>
        <taxon>Pterygota</taxon>
        <taxon>Neoptera</taxon>
        <taxon>Endopterygota</taxon>
        <taxon>Diptera</taxon>
        <taxon>Nematocera</taxon>
        <taxon>Psychodoidea</taxon>
        <taxon>Psychodidae</taxon>
        <taxon>Lutzomyia</taxon>
        <taxon>Lutzomyia</taxon>
    </lineage>
</organism>
<keyword evidence="16" id="KW-1185">Reference proteome</keyword>
<evidence type="ECO:0000256" key="13">
    <source>
        <dbReference type="ARBA" id="ARBA00023136"/>
    </source>
</evidence>
<evidence type="ECO:0000256" key="1">
    <source>
        <dbReference type="ARBA" id="ARBA00001971"/>
    </source>
</evidence>
<dbReference type="Proteomes" id="UP000092461">
    <property type="component" value="Unassembled WGS sequence"/>
</dbReference>
<dbReference type="EMBL" id="AJWK01013373">
    <property type="status" value="NOT_ANNOTATED_CDS"/>
    <property type="molecule type" value="Genomic_DNA"/>
</dbReference>
<evidence type="ECO:0000256" key="5">
    <source>
        <dbReference type="ARBA" id="ARBA00010617"/>
    </source>
</evidence>
<keyword evidence="11" id="KW-0408">Iron</keyword>
<dbReference type="InterPro" id="IPR002402">
    <property type="entry name" value="Cyt_P450_E_grp-II"/>
</dbReference>
<keyword evidence="9" id="KW-0492">Microsome</keyword>
<evidence type="ECO:0000256" key="14">
    <source>
        <dbReference type="SAM" id="Phobius"/>
    </source>
</evidence>
<dbReference type="GO" id="GO:0005789">
    <property type="term" value="C:endoplasmic reticulum membrane"/>
    <property type="evidence" value="ECO:0007669"/>
    <property type="project" value="UniProtKB-SubCell"/>
</dbReference>
<dbReference type="Gene3D" id="1.10.630.10">
    <property type="entry name" value="Cytochrome P450"/>
    <property type="match status" value="1"/>
</dbReference>
<evidence type="ECO:0000313" key="15">
    <source>
        <dbReference type="EnsemblMetazoa" id="LLOJ004244-PA"/>
    </source>
</evidence>
<proteinExistence type="inferred from homology"/>
<comment type="function">
    <text evidence="2">May be involved in the metabolism of insect hormones and in the breakdown of synthetic insecticides.</text>
</comment>